<sequence>MLILDELSPWDTVYATPQGRFVRDTTVVAERTDVSGAWEPVDPRLEVDGEGGLRVVSPVVEMELAGATGPGESFASLATKDGDLGLAVTVGLGEPTVQENRAVYPVLDADGALIEDAELVVRISPDTTGLTPVLVLGTPGAADAVLAMVGEDGLGFEISTGQGLELVQVGSDEVGVTVVAEGEGAAAPVLEVLPAYQWDSAGIGLGWQYGAHIESGKYWTQH</sequence>
<gene>
    <name evidence="1" type="ORF">HDG69_003577</name>
</gene>
<keyword evidence="2" id="KW-1185">Reference proteome</keyword>
<name>A0ABX2A9Z9_9MICO</name>
<comment type="caution">
    <text evidence="1">The sequence shown here is derived from an EMBL/GenBank/DDBJ whole genome shotgun (WGS) entry which is preliminary data.</text>
</comment>
<accession>A0ABX2A9Z9</accession>
<dbReference type="EMBL" id="JABEZU010000005">
    <property type="protein sequence ID" value="NOV98975.1"/>
    <property type="molecule type" value="Genomic_DNA"/>
</dbReference>
<evidence type="ECO:0000313" key="1">
    <source>
        <dbReference type="EMBL" id="NOV98975.1"/>
    </source>
</evidence>
<reference evidence="1 2" key="1">
    <citation type="submission" date="2020-05" db="EMBL/GenBank/DDBJ databases">
        <title>Genomic Encyclopedia of Type Strains, Phase III (KMG-III): the genomes of soil and plant-associated and newly described type strains.</title>
        <authorList>
            <person name="Whitman W."/>
        </authorList>
    </citation>
    <scope>NUCLEOTIDE SEQUENCE [LARGE SCALE GENOMIC DNA]</scope>
    <source>
        <strain evidence="1 2">KCTC 19046</strain>
    </source>
</reference>
<dbReference type="RefSeq" id="WP_171785164.1">
    <property type="nucleotide sequence ID" value="NZ_BAAAML010000004.1"/>
</dbReference>
<evidence type="ECO:0000313" key="2">
    <source>
        <dbReference type="Proteomes" id="UP000757540"/>
    </source>
</evidence>
<protein>
    <submittedName>
        <fullName evidence="1">Uncharacterized protein</fullName>
    </submittedName>
</protein>
<dbReference type="Proteomes" id="UP000757540">
    <property type="component" value="Unassembled WGS sequence"/>
</dbReference>
<organism evidence="1 2">
    <name type="scientific">Isoptericola halotolerans</name>
    <dbReference type="NCBI Taxonomy" id="300560"/>
    <lineage>
        <taxon>Bacteria</taxon>
        <taxon>Bacillati</taxon>
        <taxon>Actinomycetota</taxon>
        <taxon>Actinomycetes</taxon>
        <taxon>Micrococcales</taxon>
        <taxon>Promicromonosporaceae</taxon>
        <taxon>Isoptericola</taxon>
    </lineage>
</organism>
<proteinExistence type="predicted"/>